<protein>
    <recommendedName>
        <fullName evidence="4">Prolactin receptor</fullName>
    </recommendedName>
</protein>
<gene>
    <name evidence="2" type="ORF">SPARVUS_LOCUS405252</name>
</gene>
<comment type="caution">
    <text evidence="2">The sequence shown here is derived from an EMBL/GenBank/DDBJ whole genome shotgun (WGS) entry which is preliminary data.</text>
</comment>
<keyword evidence="3" id="KW-1185">Reference proteome</keyword>
<dbReference type="EMBL" id="CATNWA010000137">
    <property type="protein sequence ID" value="CAI9533521.1"/>
    <property type="molecule type" value="Genomic_DNA"/>
</dbReference>
<sequence>EAPSKRGSSALRTDPPLPIKDWHLWGVGGSGYPNLTGTRSHFCWDRLGNRKRKLSSFPPSPKSCGTRDRSQKTMGPFRKRSTTPACAVGTWLCCEAASCHSRVPTLKLTAPGIQDGR</sequence>
<feature type="region of interest" description="Disordered" evidence="1">
    <location>
        <begin position="53"/>
        <end position="81"/>
    </location>
</feature>
<organism evidence="2 3">
    <name type="scientific">Staurois parvus</name>
    <dbReference type="NCBI Taxonomy" id="386267"/>
    <lineage>
        <taxon>Eukaryota</taxon>
        <taxon>Metazoa</taxon>
        <taxon>Chordata</taxon>
        <taxon>Craniata</taxon>
        <taxon>Vertebrata</taxon>
        <taxon>Euteleostomi</taxon>
        <taxon>Amphibia</taxon>
        <taxon>Batrachia</taxon>
        <taxon>Anura</taxon>
        <taxon>Neobatrachia</taxon>
        <taxon>Ranoidea</taxon>
        <taxon>Ranidae</taxon>
        <taxon>Staurois</taxon>
    </lineage>
</organism>
<proteinExistence type="predicted"/>
<evidence type="ECO:0008006" key="4">
    <source>
        <dbReference type="Google" id="ProtNLM"/>
    </source>
</evidence>
<evidence type="ECO:0000256" key="1">
    <source>
        <dbReference type="SAM" id="MobiDB-lite"/>
    </source>
</evidence>
<name>A0ABN9AC13_9NEOB</name>
<evidence type="ECO:0000313" key="3">
    <source>
        <dbReference type="Proteomes" id="UP001162483"/>
    </source>
</evidence>
<accession>A0ABN9AC13</accession>
<reference evidence="2" key="1">
    <citation type="submission" date="2023-05" db="EMBL/GenBank/DDBJ databases">
        <authorList>
            <person name="Stuckert A."/>
        </authorList>
    </citation>
    <scope>NUCLEOTIDE SEQUENCE</scope>
</reference>
<evidence type="ECO:0000313" key="2">
    <source>
        <dbReference type="EMBL" id="CAI9533521.1"/>
    </source>
</evidence>
<feature type="non-terminal residue" evidence="2">
    <location>
        <position position="1"/>
    </location>
</feature>
<dbReference type="Proteomes" id="UP001162483">
    <property type="component" value="Unassembled WGS sequence"/>
</dbReference>